<dbReference type="Pfam" id="PF00366">
    <property type="entry name" value="Ribosomal_S17"/>
    <property type="match status" value="1"/>
</dbReference>
<evidence type="ECO:0000313" key="8">
    <source>
        <dbReference type="Proteomes" id="UP001142610"/>
    </source>
</evidence>
<evidence type="ECO:0000313" key="7">
    <source>
        <dbReference type="EMBL" id="MCQ8184354.1"/>
    </source>
</evidence>
<keyword evidence="2 6" id="KW-0699">rRNA-binding</keyword>
<dbReference type="GO" id="GO:0006412">
    <property type="term" value="P:translation"/>
    <property type="evidence" value="ECO:0007669"/>
    <property type="project" value="UniProtKB-UniRule"/>
</dbReference>
<evidence type="ECO:0000256" key="1">
    <source>
        <dbReference type="ARBA" id="ARBA00010254"/>
    </source>
</evidence>
<evidence type="ECO:0000256" key="4">
    <source>
        <dbReference type="ARBA" id="ARBA00022980"/>
    </source>
</evidence>
<evidence type="ECO:0000256" key="2">
    <source>
        <dbReference type="ARBA" id="ARBA00022730"/>
    </source>
</evidence>
<dbReference type="CDD" id="cd00364">
    <property type="entry name" value="Ribosomal_uS17"/>
    <property type="match status" value="1"/>
</dbReference>
<evidence type="ECO:0000256" key="5">
    <source>
        <dbReference type="ARBA" id="ARBA00023274"/>
    </source>
</evidence>
<comment type="function">
    <text evidence="6">One of the primary rRNA binding proteins, it binds specifically to the 5'-end of 16S ribosomal RNA.</text>
</comment>
<keyword evidence="5 6" id="KW-0687">Ribonucleoprotein</keyword>
<comment type="caution">
    <text evidence="7">The sequence shown here is derived from an EMBL/GenBank/DDBJ whole genome shotgun (WGS) entry which is preliminary data.</text>
</comment>
<dbReference type="PRINTS" id="PR00973">
    <property type="entry name" value="RIBOSOMALS17"/>
</dbReference>
<dbReference type="Proteomes" id="UP001142610">
    <property type="component" value="Unassembled WGS sequence"/>
</dbReference>
<dbReference type="EMBL" id="JANIBC010000001">
    <property type="protein sequence ID" value="MCQ8184354.1"/>
    <property type="molecule type" value="Genomic_DNA"/>
</dbReference>
<dbReference type="NCBIfam" id="NF004123">
    <property type="entry name" value="PRK05610.1"/>
    <property type="match status" value="1"/>
</dbReference>
<dbReference type="RefSeq" id="WP_256618158.1">
    <property type="nucleotide sequence ID" value="NZ_JANIBC010000001.1"/>
</dbReference>
<comment type="similarity">
    <text evidence="1 6">Belongs to the universal ribosomal protein uS17 family.</text>
</comment>
<evidence type="ECO:0000256" key="6">
    <source>
        <dbReference type="HAMAP-Rule" id="MF_01345"/>
    </source>
</evidence>
<dbReference type="SUPFAM" id="SSF50249">
    <property type="entry name" value="Nucleic acid-binding proteins"/>
    <property type="match status" value="1"/>
</dbReference>
<dbReference type="GO" id="GO:0003735">
    <property type="term" value="F:structural constituent of ribosome"/>
    <property type="evidence" value="ECO:0007669"/>
    <property type="project" value="UniProtKB-UniRule"/>
</dbReference>
<dbReference type="PANTHER" id="PTHR10744:SF1">
    <property type="entry name" value="SMALL RIBOSOMAL SUBUNIT PROTEIN US17M"/>
    <property type="match status" value="1"/>
</dbReference>
<reference evidence="7" key="1">
    <citation type="submission" date="2022-07" db="EMBL/GenBank/DDBJ databases">
        <title>Parvularcula maris sp. nov., an algicidal bacterium isolated from seawater.</title>
        <authorList>
            <person name="Li F."/>
        </authorList>
    </citation>
    <scope>NUCLEOTIDE SEQUENCE</scope>
    <source>
        <strain evidence="7">BGMRC 0090</strain>
    </source>
</reference>
<dbReference type="InterPro" id="IPR012340">
    <property type="entry name" value="NA-bd_OB-fold"/>
</dbReference>
<name>A0A9X2L723_9PROT</name>
<keyword evidence="3 6" id="KW-0694">RNA-binding</keyword>
<dbReference type="InterPro" id="IPR000266">
    <property type="entry name" value="Ribosomal_uS17"/>
</dbReference>
<organism evidence="7 8">
    <name type="scientific">Parvularcula maris</name>
    <dbReference type="NCBI Taxonomy" id="2965077"/>
    <lineage>
        <taxon>Bacteria</taxon>
        <taxon>Pseudomonadati</taxon>
        <taxon>Pseudomonadota</taxon>
        <taxon>Alphaproteobacteria</taxon>
        <taxon>Parvularculales</taxon>
        <taxon>Parvularculaceae</taxon>
        <taxon>Parvularcula</taxon>
    </lineage>
</organism>
<dbReference type="AlphaFoldDB" id="A0A9X2L723"/>
<dbReference type="InterPro" id="IPR019984">
    <property type="entry name" value="Ribosomal_uS17_bact/chlr"/>
</dbReference>
<dbReference type="NCBIfam" id="TIGR03635">
    <property type="entry name" value="uS17_bact"/>
    <property type="match status" value="1"/>
</dbReference>
<gene>
    <name evidence="6 7" type="primary">rpsQ</name>
    <name evidence="7" type="ORF">NOG11_03050</name>
</gene>
<dbReference type="GO" id="GO:0022627">
    <property type="term" value="C:cytosolic small ribosomal subunit"/>
    <property type="evidence" value="ECO:0007669"/>
    <property type="project" value="UniProtKB-UniRule"/>
</dbReference>
<dbReference type="PANTHER" id="PTHR10744">
    <property type="entry name" value="40S RIBOSOMAL PROTEIN S11 FAMILY MEMBER"/>
    <property type="match status" value="1"/>
</dbReference>
<proteinExistence type="inferred from homology"/>
<comment type="subunit">
    <text evidence="6">Part of the 30S ribosomal subunit.</text>
</comment>
<keyword evidence="8" id="KW-1185">Reference proteome</keyword>
<evidence type="ECO:0000256" key="3">
    <source>
        <dbReference type="ARBA" id="ARBA00022884"/>
    </source>
</evidence>
<keyword evidence="4 6" id="KW-0689">Ribosomal protein</keyword>
<accession>A0A9X2L723</accession>
<dbReference type="Gene3D" id="2.40.50.140">
    <property type="entry name" value="Nucleic acid-binding proteins"/>
    <property type="match status" value="1"/>
</dbReference>
<protein>
    <recommendedName>
        <fullName evidence="6">Small ribosomal subunit protein uS17</fullName>
    </recommendedName>
</protein>
<dbReference type="GO" id="GO:0019843">
    <property type="term" value="F:rRNA binding"/>
    <property type="evidence" value="ECO:0007669"/>
    <property type="project" value="UniProtKB-UniRule"/>
</dbReference>
<dbReference type="HAMAP" id="MF_01345_B">
    <property type="entry name" value="Ribosomal_uS17_B"/>
    <property type="match status" value="1"/>
</dbReference>
<sequence>MPKRILQGPVVSDKGEKTVVVRVDRSYLHPLLKKVVRRSKRYHAHDEANSAKVGDVVQIIECAPKSKLKRWELYTETAEAASAEG</sequence>